<dbReference type="Proteomes" id="UP000004994">
    <property type="component" value="Chromosome 12"/>
</dbReference>
<dbReference type="PANTHER" id="PTHR31225">
    <property type="entry name" value="OS04G0344100 PROTEIN-RELATED"/>
    <property type="match status" value="1"/>
</dbReference>
<dbReference type="InterPro" id="IPR008949">
    <property type="entry name" value="Isoprenoid_synthase_dom_sf"/>
</dbReference>
<reference evidence="2" key="2">
    <citation type="submission" date="2019-01" db="UniProtKB">
        <authorList>
            <consortium name="EnsemblPlants"/>
        </authorList>
    </citation>
    <scope>IDENTIFICATION</scope>
    <source>
        <strain evidence="2">cv. Heinz 1706</strain>
    </source>
</reference>
<dbReference type="Gramene" id="Solyc12g019240.2.1">
    <property type="protein sequence ID" value="Solyc12g019240.2.1"/>
    <property type="gene ID" value="Solyc12g019240.2"/>
</dbReference>
<dbReference type="PANTHER" id="PTHR31225:SF226">
    <property type="entry name" value="SESQUITERPENE SYNTHASE-LIKE"/>
    <property type="match status" value="1"/>
</dbReference>
<organism evidence="2">
    <name type="scientific">Solanum lycopersicum</name>
    <name type="common">Tomato</name>
    <name type="synonym">Lycopersicon esculentum</name>
    <dbReference type="NCBI Taxonomy" id="4081"/>
    <lineage>
        <taxon>Eukaryota</taxon>
        <taxon>Viridiplantae</taxon>
        <taxon>Streptophyta</taxon>
        <taxon>Embryophyta</taxon>
        <taxon>Tracheophyta</taxon>
        <taxon>Spermatophyta</taxon>
        <taxon>Magnoliopsida</taxon>
        <taxon>eudicotyledons</taxon>
        <taxon>Gunneridae</taxon>
        <taxon>Pentapetalae</taxon>
        <taxon>asterids</taxon>
        <taxon>lamiids</taxon>
        <taxon>Solanales</taxon>
        <taxon>Solanaceae</taxon>
        <taxon>Solanoideae</taxon>
        <taxon>Solaneae</taxon>
        <taxon>Solanum</taxon>
        <taxon>Solanum subgen. Lycopersicon</taxon>
    </lineage>
</organism>
<dbReference type="InParanoid" id="A0A3Q7JU71"/>
<dbReference type="AlphaFoldDB" id="A0A3Q7JU71"/>
<dbReference type="Gene3D" id="1.10.600.10">
    <property type="entry name" value="Farnesyl Diphosphate Synthase"/>
    <property type="match status" value="1"/>
</dbReference>
<dbReference type="GO" id="GO:0016114">
    <property type="term" value="P:terpenoid biosynthetic process"/>
    <property type="evidence" value="ECO:0007669"/>
    <property type="project" value="InterPro"/>
</dbReference>
<dbReference type="STRING" id="4081.A0A3Q7JU71"/>
<dbReference type="Pfam" id="PF01397">
    <property type="entry name" value="Terpene_synth"/>
    <property type="match status" value="1"/>
</dbReference>
<dbReference type="Gene3D" id="1.50.10.130">
    <property type="entry name" value="Terpene synthase, N-terminal domain"/>
    <property type="match status" value="1"/>
</dbReference>
<keyword evidence="3" id="KW-1185">Reference proteome</keyword>
<reference evidence="2" key="1">
    <citation type="journal article" date="2012" name="Nature">
        <title>The tomato genome sequence provides insights into fleshy fruit evolution.</title>
        <authorList>
            <consortium name="Tomato Genome Consortium"/>
        </authorList>
    </citation>
    <scope>NUCLEOTIDE SEQUENCE [LARGE SCALE GENOMIC DNA]</scope>
    <source>
        <strain evidence="2">cv. Heinz 1706</strain>
    </source>
</reference>
<proteinExistence type="predicted"/>
<protein>
    <recommendedName>
        <fullName evidence="1">Terpene synthase N-terminal domain-containing protein</fullName>
    </recommendedName>
</protein>
<dbReference type="EnsemblPlants" id="Solyc12g019240.2.1">
    <property type="protein sequence ID" value="Solyc12g019240.2.1"/>
    <property type="gene ID" value="Solyc12g019240.2"/>
</dbReference>
<evidence type="ECO:0000313" key="3">
    <source>
        <dbReference type="Proteomes" id="UP000004994"/>
    </source>
</evidence>
<sequence length="205" mass="23791">MLVMSPSKSIQKFEMINTIQRLGVDYYFEHEIQESLSYLYEGYEEWIDEVDDNVDNLHVVTLRHKVIMSRVTFFRKFTDEHGNYKEALVRDVQGMLSLYEAAQFRVHNEKILDEAMNFTNTQLKLILPKLNDSLAQQVSSALKFSIRDGMVVEGIGTREGIYFEPQYSVSRKILTKVLCFCSIMADTYDTYGTLDELTLLPNAIE</sequence>
<evidence type="ECO:0000259" key="1">
    <source>
        <dbReference type="Pfam" id="PF01397"/>
    </source>
</evidence>
<dbReference type="SUPFAM" id="SSF48239">
    <property type="entry name" value="Terpenoid cyclases/Protein prenyltransferases"/>
    <property type="match status" value="1"/>
</dbReference>
<dbReference type="OMA" id="MINTIQR"/>
<dbReference type="InterPro" id="IPR008930">
    <property type="entry name" value="Terpenoid_cyclase/PrenylTrfase"/>
</dbReference>
<dbReference type="SUPFAM" id="SSF48576">
    <property type="entry name" value="Terpenoid synthases"/>
    <property type="match status" value="1"/>
</dbReference>
<dbReference type="InterPro" id="IPR001906">
    <property type="entry name" value="Terpene_synth_N"/>
</dbReference>
<evidence type="ECO:0000313" key="2">
    <source>
        <dbReference type="EnsemblPlants" id="Solyc12g019240.2.1"/>
    </source>
</evidence>
<dbReference type="GO" id="GO:0010333">
    <property type="term" value="F:terpene synthase activity"/>
    <property type="evidence" value="ECO:0007669"/>
    <property type="project" value="InterPro"/>
</dbReference>
<name>A0A3Q7JU71_SOLLC</name>
<accession>A0A3Q7JU71</accession>
<dbReference type="GO" id="GO:0000287">
    <property type="term" value="F:magnesium ion binding"/>
    <property type="evidence" value="ECO:0007669"/>
    <property type="project" value="InterPro"/>
</dbReference>
<dbReference type="InterPro" id="IPR036965">
    <property type="entry name" value="Terpene_synth_N_sf"/>
</dbReference>
<feature type="domain" description="Terpene synthase N-terminal" evidence="1">
    <location>
        <begin position="5"/>
        <end position="142"/>
    </location>
</feature>
<dbReference type="InterPro" id="IPR050148">
    <property type="entry name" value="Terpene_synthase-like"/>
</dbReference>